<name>A0A2X0IB24_9ACTN</name>
<dbReference type="PANTHER" id="PTHR43685">
    <property type="entry name" value="GLYCOSYLTRANSFERASE"/>
    <property type="match status" value="1"/>
</dbReference>
<dbReference type="Gene3D" id="3.90.550.10">
    <property type="entry name" value="Spore Coat Polysaccharide Biosynthesis Protein SpsA, Chain A"/>
    <property type="match status" value="1"/>
</dbReference>
<dbReference type="AlphaFoldDB" id="A0A2X0IB24"/>
<keyword evidence="4" id="KW-1185">Reference proteome</keyword>
<evidence type="ECO:0000259" key="1">
    <source>
        <dbReference type="Pfam" id="PF00535"/>
    </source>
</evidence>
<dbReference type="PANTHER" id="PTHR43685:SF2">
    <property type="entry name" value="GLYCOSYLTRANSFERASE 2-LIKE DOMAIN-CONTAINING PROTEIN"/>
    <property type="match status" value="1"/>
</dbReference>
<dbReference type="GO" id="GO:0016740">
    <property type="term" value="F:transferase activity"/>
    <property type="evidence" value="ECO:0007669"/>
    <property type="project" value="UniProtKB-KW"/>
</dbReference>
<dbReference type="InterPro" id="IPR054028">
    <property type="entry name" value="TarS/TarP_linker"/>
</dbReference>
<keyword evidence="3" id="KW-0808">Transferase</keyword>
<dbReference type="InterPro" id="IPR001173">
    <property type="entry name" value="Glyco_trans_2-like"/>
</dbReference>
<dbReference type="OrthoDB" id="2676521at2"/>
<protein>
    <submittedName>
        <fullName evidence="3">Glycosyltransferase family 2 protein</fullName>
    </submittedName>
</protein>
<evidence type="ECO:0000313" key="3">
    <source>
        <dbReference type="EMBL" id="RAG81717.1"/>
    </source>
</evidence>
<gene>
    <name evidence="3" type="ORF">DN069_31365</name>
</gene>
<dbReference type="EMBL" id="QKYN01000142">
    <property type="protein sequence ID" value="RAG81717.1"/>
    <property type="molecule type" value="Genomic_DNA"/>
</dbReference>
<feature type="domain" description="Glycosyltransferase 2-like" evidence="1">
    <location>
        <begin position="7"/>
        <end position="131"/>
    </location>
</feature>
<dbReference type="InterPro" id="IPR029044">
    <property type="entry name" value="Nucleotide-diphossugar_trans"/>
</dbReference>
<dbReference type="Pfam" id="PF22181">
    <property type="entry name" value="TarS_linker"/>
    <property type="match status" value="1"/>
</dbReference>
<dbReference type="Pfam" id="PF00535">
    <property type="entry name" value="Glycos_transf_2"/>
    <property type="match status" value="1"/>
</dbReference>
<sequence>MTPPLVTVITPVRDTRDYLAAWFASLRAQTLAPGELEVLAVDDASTDGSDAELRRLAASWPEVLRVQYLTEPGGPARARNAALREARGRYVFFLDSDDRLGDDALRRLTSAADRLGSDVVVGRVVGVNGRWVCPELFRETLEEVRFPGGALAWSLSPAKLFRRELLTRHGLRFPEDLPVYSDTPFVLEAFFRARRISVLADYDYYYLLARDDRSNITTTARLADRLRGTTAGIAVVLRFTSPGPVRDEVNDRYIRSDLVNLFGPEFLRLDHDGRAELVAAAGALARPHLTDAIRARCNESQRLRLHCLQHGLTEELTDLVRHESEHGGLPEPVTATASWSPDGLRVQTSRALPGLVSEPVTWLSDTVGRVASGDETIIPLRDLLPRQRSTVRLEANWAGRSVAARIAGELPPRRVWHAGRVYRLTPKPGANGELEVWAARIRLHRVVRLRVQRLREVALR</sequence>
<evidence type="ECO:0000313" key="4">
    <source>
        <dbReference type="Proteomes" id="UP000248889"/>
    </source>
</evidence>
<dbReference type="CDD" id="cd00761">
    <property type="entry name" value="Glyco_tranf_GTA_type"/>
    <property type="match status" value="1"/>
</dbReference>
<dbReference type="Proteomes" id="UP000248889">
    <property type="component" value="Unassembled WGS sequence"/>
</dbReference>
<comment type="caution">
    <text evidence="3">The sequence shown here is derived from an EMBL/GenBank/DDBJ whole genome shotgun (WGS) entry which is preliminary data.</text>
</comment>
<reference evidence="3 4" key="1">
    <citation type="submission" date="2018-06" db="EMBL/GenBank/DDBJ databases">
        <title>Streptacidiphilus pinicola sp. nov., isolated from pine grove soil.</title>
        <authorList>
            <person name="Roh S.G."/>
            <person name="Park S."/>
            <person name="Kim M.-K."/>
            <person name="Yun B.-R."/>
            <person name="Park J."/>
            <person name="Kim M.J."/>
            <person name="Kim Y.S."/>
            <person name="Kim S.B."/>
        </authorList>
    </citation>
    <scope>NUCLEOTIDE SEQUENCE [LARGE SCALE GENOMIC DNA]</scope>
    <source>
        <strain evidence="3 4">MMS16-CNU450</strain>
    </source>
</reference>
<proteinExistence type="predicted"/>
<dbReference type="InterPro" id="IPR050834">
    <property type="entry name" value="Glycosyltransf_2"/>
</dbReference>
<accession>A0A2X0IB24</accession>
<evidence type="ECO:0000259" key="2">
    <source>
        <dbReference type="Pfam" id="PF22181"/>
    </source>
</evidence>
<dbReference type="RefSeq" id="WP_111506627.1">
    <property type="nucleotide sequence ID" value="NZ_QKYN01000142.1"/>
</dbReference>
<dbReference type="SUPFAM" id="SSF53448">
    <property type="entry name" value="Nucleotide-diphospho-sugar transferases"/>
    <property type="match status" value="1"/>
</dbReference>
<feature type="domain" description="TarS/TarP linker" evidence="2">
    <location>
        <begin position="234"/>
        <end position="319"/>
    </location>
</feature>
<organism evidence="3 4">
    <name type="scientific">Streptacidiphilus pinicola</name>
    <dbReference type="NCBI Taxonomy" id="2219663"/>
    <lineage>
        <taxon>Bacteria</taxon>
        <taxon>Bacillati</taxon>
        <taxon>Actinomycetota</taxon>
        <taxon>Actinomycetes</taxon>
        <taxon>Kitasatosporales</taxon>
        <taxon>Streptomycetaceae</taxon>
        <taxon>Streptacidiphilus</taxon>
    </lineage>
</organism>